<dbReference type="Proteomes" id="UP000019248">
    <property type="component" value="Unassembled WGS sequence"/>
</dbReference>
<reference evidence="2 3" key="1">
    <citation type="journal article" date="2014" name="Int. J. Syst. Evol. Microbiol.">
        <title>Listeria floridensis sp. nov., Listeria aquatica sp. nov., Listeria cornellensis sp. nov., Listeria riparia sp. nov. and Listeria grandensis sp. nov., from agricultural and natural environments.</title>
        <authorList>
            <person name="den Bakker H.C."/>
            <person name="Warchocki S."/>
            <person name="Wright E.M."/>
            <person name="Allred A.F."/>
            <person name="Ahlstrom C."/>
            <person name="Manuel C.S."/>
            <person name="Stasiewicz M.J."/>
            <person name="Burrell A."/>
            <person name="Roof S."/>
            <person name="Strawn L."/>
            <person name="Fortes E.D."/>
            <person name="Nightingale K.K."/>
            <person name="Kephart D."/>
            <person name="Wiedmann M."/>
        </authorList>
    </citation>
    <scope>NUCLEOTIDE SEQUENCE [LARGE SCALE GENOMIC DNA]</scope>
    <source>
        <strain evidence="2 3">FSL S10-1204</strain>
    </source>
</reference>
<dbReference type="Gene3D" id="2.60.40.10">
    <property type="entry name" value="Immunoglobulins"/>
    <property type="match status" value="1"/>
</dbReference>
<dbReference type="InterPro" id="IPR013783">
    <property type="entry name" value="Ig-like_fold"/>
</dbReference>
<proteinExistence type="predicted"/>
<dbReference type="EMBL" id="AODL01000010">
    <property type="protein sequence ID" value="EUJ44756.1"/>
    <property type="molecule type" value="Genomic_DNA"/>
</dbReference>
<sequence>MAVGALTTAVVASQIATTIPYNVFAAEITSKTQATQATATQYYTTIPRLGDRKISVVHPDSKTISGYVHPGEMVTVHSNDGVIMGTPKFSVSTVADSVTGAFSVAIPQVPENAIVQIDLGTDHSLGAIVRSVTASDGVYHFGGTTVNPLTTDSTTVSGLIPPYSGAMITLADGTTLEAYSGADENYSATIPKQPEGAVIYVYKDYNPVDNDEFPAGGQSNNAQTTVTAAPAPDTTSPVITASNLSLQEGTSFNPKAGVTASDDTDGDITNKIVVTSNNVDTSKAGTYNVTYSVTDAAGNVATKTINSYSLQTTFYRHSKIH</sequence>
<evidence type="ECO:0000313" key="3">
    <source>
        <dbReference type="Proteomes" id="UP000019248"/>
    </source>
</evidence>
<dbReference type="OrthoDB" id="2366064at2"/>
<dbReference type="RefSeq" id="WP_052008820.1">
    <property type="nucleotide sequence ID" value="NZ_AODL01000010.1"/>
</dbReference>
<feature type="domain" description="Pesticidal crystal protein Cry22Aa Ig-like" evidence="1">
    <location>
        <begin position="242"/>
        <end position="304"/>
    </location>
</feature>
<evidence type="ECO:0000259" key="1">
    <source>
        <dbReference type="Pfam" id="PF16403"/>
    </source>
</evidence>
<dbReference type="Pfam" id="PF16403">
    <property type="entry name" value="Bact_surface_Ig-like"/>
    <property type="match status" value="1"/>
</dbReference>
<dbReference type="AlphaFoldDB" id="W7DB42"/>
<dbReference type="InterPro" id="IPR032179">
    <property type="entry name" value="Cry22Aa_Ig-like"/>
</dbReference>
<accession>W7DB42</accession>
<gene>
    <name evidence="2" type="ORF">PRIP_09052</name>
</gene>
<organism evidence="2 3">
    <name type="scientific">Listeria riparia FSL S10-1204</name>
    <dbReference type="NCBI Taxonomy" id="1265816"/>
    <lineage>
        <taxon>Bacteria</taxon>
        <taxon>Bacillati</taxon>
        <taxon>Bacillota</taxon>
        <taxon>Bacilli</taxon>
        <taxon>Bacillales</taxon>
        <taxon>Listeriaceae</taxon>
        <taxon>Listeria</taxon>
    </lineage>
</organism>
<dbReference type="PATRIC" id="fig|1265816.5.peg.1789"/>
<protein>
    <submittedName>
        <fullName evidence="2">Cell wall surface anchor family protein</fullName>
    </submittedName>
</protein>
<comment type="caution">
    <text evidence="2">The sequence shown here is derived from an EMBL/GenBank/DDBJ whole genome shotgun (WGS) entry which is preliminary data.</text>
</comment>
<evidence type="ECO:0000313" key="2">
    <source>
        <dbReference type="EMBL" id="EUJ44756.1"/>
    </source>
</evidence>
<keyword evidence="3" id="KW-1185">Reference proteome</keyword>
<name>W7DB42_9LIST</name>